<protein>
    <recommendedName>
        <fullName evidence="3">RyR/IP3R Homology associated domain-containing protein</fullName>
    </recommendedName>
</protein>
<evidence type="ECO:0000256" key="2">
    <source>
        <dbReference type="SAM" id="Phobius"/>
    </source>
</evidence>
<dbReference type="GeneID" id="109584207"/>
<dbReference type="InterPro" id="IPR013662">
    <property type="entry name" value="RIH_assoc-dom"/>
</dbReference>
<dbReference type="Proteomes" id="UP000007879">
    <property type="component" value="Unassembled WGS sequence"/>
</dbReference>
<keyword evidence="2" id="KW-0472">Membrane</keyword>
<keyword evidence="5" id="KW-1185">Reference proteome</keyword>
<sequence>MASLYEGDTILLSCPEARGFVYSLPPCSRYSTLSVYPDDEEINPNVHCIAFQVLPEYAQEKLVSPLLVTKPEDRNYLHRELVYGRKIKLLHLASGKYLNFSQTETKPAILDEKPCLFKMLSPPSSINKSRGDPIHSGDSLVLEVVVNKEHRHVLCVKNIITNRFELKMAVTSSLFIAHSQTVSDETLSPTAIRGGSVVRFYDITNGSYLCGQGSTVSSVVLEDGKDEVYAKKKRTLQVPRPPPVSGDCWWQLEKSDKPLDGNGFKYNDRCRLRHIPTLKYLAHDDSNEFTLGSISELETKKLHYNFFVKTALDDNVTGDILKGSAVRIAMSIADDCQYLCCDDRECSWPRKNFEKKSSGTKSFKISLSVAGSAFKIDEVKAKHIHDLYYVESVKDVLDKYLSKQKSGVALVELESTLNDLMRKLRNSPPQNLRIYIKMLCNSKVIDVLVSYLELDPQDRTQSLLKLICQTLKEIVNVRSRRSKCYIAKRSFMNIYFKKLGKGLGVEALLIKLVNDESDIAKNVVEHFGDKLKDSSWNFSQHLDVRTLKLLSVLCYTEDCPEKKFQDSILKLVMENMDSFYWTKIGNDVNAIQNGNQVVYFLKTNDEENKTNLCSAAASTCEGFSFFVAQVSLLSHICKGVNETAIATVTKWFPIDQALIVLKDPNVHSLAKAAYLELVTSLYLDEIIQNSGVDIDGIWHCFLWEKLNHKNKEPLYGTNVTPNLLTSVKKQFKNHEKVSELWVIIESELSKESNLRLSETQEYFNQMLAVVELIANYGYCWNVGQATKYISIDTIVDILEKIETEYKDVANSDCHEPNPGYRLLMIKALKVIDIFFKQFIYLALEKFLYFFSECNNQEFLWHFLLNDNAPELTSDQTSQFCKQLSNMYEFDEYKYFDVTTEQKLVKILRRLMNCKFDDLKSSAATLLYCIYDKEHIMFNKAGVSYIAAKSTETVYADIIKYSTFNDNKKAFFLLSQGIAKENDLKLVIEGLCIAMMIEKDETEPNKSTQDIAFSSSLCKILLDYVNKYCKKHDESQREILKWSCSLLQRVCRKNQEIQTHIRNACKNFKRTTIAVSSVARLLTEVFTNNYCEVTEAYLEELYTVACTFNSGDMYQTKDGPGCLEFLTVLEAIMKPYKATKAAFEMHQQYIIKLYHANYADQFGEIVMKDDDASALSTRRIIVLKKSPNDDFELLKLLHVTSLLATCCVGRVKPVEVRIRDIFPLKELVGIITSDIPAIVRKIPFARLLVGAYLDTETDSITSVHQISEYDDFWKHIENITTAISKIDLKDEEKGIRMKIYIKKVFEYYETWNEVFNPQFIDDDTEIEEKERKDMFTLRYFVEGLGPLVKTFCNALALLKNDKLAEEEYSIMIEKKSLGTEVTNKEVLSDLGKNLKKLLVKYKKILITTQDQCNFWRDTLESIDNALPVRTIYHCVTDDYKDSDSEEVIKYKTELKDQLKLMKNYKHFIKRCRTIYELKPPSSIVPCRDLLCSEELMPRGASFAMLIEFFSNDSTPDLLEKFLNVIYYQAQSTAAIESTHFTAMRTFQIIFGIFYHKMKLMDQRCWDKKVAEKVQNDFIDKKYQELILKQLTRDNIPLSLPILGILWALVYNENKTAQDAIYVIISEDPVFFLTIHKLISVLLQYNDQTKEFLTIESNETQLKKQELSQFHHQGETHIVFEQQEQPDAELSDDLLPMIQDTSFLESPNVTKESAVKSAVESAVDLDDGALTRAGIALTLISGLCDGQNRKLQAIMKKQEQLLTSVNVISGVAALMQTLVEAKQSDPVIDTLMKTIQCLIDMCAGNFSNQHMALNGQVVDSINDILSLSDTSVIKVQCKAIDLLEIIIEETSKDSSFIIDAVSKDLNINVVTTFIIRIHQRINFERESKEMLEHGMYKAYHVLRSLAEHTHTEFTKFVELKEFNEEDEKLFNELDEGTYRIEINYVTKEKDKILRSVYFPFQEQRTLNDNEKSEMQDKLSRDSQKDRNKDLMKWTKSVYKSDEHKRRLQKFYIWKIATFFSTPRHQILFLLTIVLNLFILGSFKVPSLACDKSGNTSSEISSLLLIPYPWMCWSTYYYVLLYFFGFFHVILSLWMVVEYFVRGAPNFVIFIPFLPDRLYKNNEKCFHRFKVKQSYDCFEVSFLSFGLIYRIVFLWSSIGSLATFGYLYCLCLPYVFINFDVSHYVASALRKRYRQLLLMAFVILSVLFIYAVLSFAIMSNFFDPDEGHYCSTLWHCYITIIRVGLLDGLGSLPVKLTSNNEGNFNIFFWRSIIDLSFFVIVTIISLEVITAILVDTFSELRQKKDEAEKDQKEKCYVCGIASDKFEKNGKGFEEHYRNDHNIYNYIYFALHVKSMRSQDHNAAEKQVFDMIEKDDTSFYPRKAMILKKK</sequence>
<dbReference type="CDD" id="cd23280">
    <property type="entry name" value="beta-trefoil_MIR_itr-1-like"/>
    <property type="match status" value="1"/>
</dbReference>
<accession>A0AAN0JEH0</accession>
<dbReference type="Pfam" id="PF08454">
    <property type="entry name" value="RIH_assoc"/>
    <property type="match status" value="1"/>
</dbReference>
<dbReference type="InterPro" id="IPR015925">
    <property type="entry name" value="Ryanodine_IP3_receptor"/>
</dbReference>
<evidence type="ECO:0000313" key="4">
    <source>
        <dbReference type="EnsemblMetazoa" id="XP_019855415.1"/>
    </source>
</evidence>
<feature type="transmembrane region" description="Helical" evidence="2">
    <location>
        <begin position="2161"/>
        <end position="2182"/>
    </location>
</feature>
<feature type="transmembrane region" description="Helical" evidence="2">
    <location>
        <begin position="2264"/>
        <end position="2291"/>
    </location>
</feature>
<evidence type="ECO:0000256" key="1">
    <source>
        <dbReference type="SAM" id="MobiDB-lite"/>
    </source>
</evidence>
<evidence type="ECO:0000259" key="3">
    <source>
        <dbReference type="Pfam" id="PF08454"/>
    </source>
</evidence>
<reference evidence="5" key="1">
    <citation type="journal article" date="2010" name="Nature">
        <title>The Amphimedon queenslandica genome and the evolution of animal complexity.</title>
        <authorList>
            <person name="Srivastava M."/>
            <person name="Simakov O."/>
            <person name="Chapman J."/>
            <person name="Fahey B."/>
            <person name="Gauthier M.E."/>
            <person name="Mitros T."/>
            <person name="Richards G.S."/>
            <person name="Conaco C."/>
            <person name="Dacre M."/>
            <person name="Hellsten U."/>
            <person name="Larroux C."/>
            <person name="Putnam N.H."/>
            <person name="Stanke M."/>
            <person name="Adamska M."/>
            <person name="Darling A."/>
            <person name="Degnan S.M."/>
            <person name="Oakley T.H."/>
            <person name="Plachetzki D.C."/>
            <person name="Zhai Y."/>
            <person name="Adamski M."/>
            <person name="Calcino A."/>
            <person name="Cummins S.F."/>
            <person name="Goodstein D.M."/>
            <person name="Harris C."/>
            <person name="Jackson D.J."/>
            <person name="Leys S.P."/>
            <person name="Shu S."/>
            <person name="Woodcroft B.J."/>
            <person name="Vervoort M."/>
            <person name="Kosik K.S."/>
            <person name="Manning G."/>
            <person name="Degnan B.M."/>
            <person name="Rokhsar D.S."/>
        </authorList>
    </citation>
    <scope>NUCLEOTIDE SEQUENCE [LARGE SCALE GENOMIC DNA]</scope>
</reference>
<dbReference type="RefSeq" id="XP_019855415.1">
    <property type="nucleotide sequence ID" value="XM_019999856.1"/>
</dbReference>
<dbReference type="InterPro" id="IPR036300">
    <property type="entry name" value="MIR_dom_sf"/>
</dbReference>
<dbReference type="Gene3D" id="2.80.10.50">
    <property type="match status" value="2"/>
</dbReference>
<feature type="transmembrane region" description="Helical" evidence="2">
    <location>
        <begin position="2024"/>
        <end position="2042"/>
    </location>
</feature>
<dbReference type="KEGG" id="aqu:109584207"/>
<keyword evidence="2" id="KW-0812">Transmembrane</keyword>
<dbReference type="GO" id="GO:0006816">
    <property type="term" value="P:calcium ion transport"/>
    <property type="evidence" value="ECO:0007669"/>
    <property type="project" value="InterPro"/>
</dbReference>
<feature type="domain" description="RyR/IP3R Homology associated" evidence="3">
    <location>
        <begin position="1735"/>
        <end position="1823"/>
    </location>
</feature>
<name>A0AAN0JEH0_AMPQE</name>
<evidence type="ECO:0000313" key="5">
    <source>
        <dbReference type="Proteomes" id="UP000007879"/>
    </source>
</evidence>
<dbReference type="SUPFAM" id="SSF82109">
    <property type="entry name" value="MIR domain"/>
    <property type="match status" value="1"/>
</dbReference>
<reference evidence="4" key="2">
    <citation type="submission" date="2024-06" db="UniProtKB">
        <authorList>
            <consortium name="EnsemblMetazoa"/>
        </authorList>
    </citation>
    <scope>IDENTIFICATION</scope>
</reference>
<dbReference type="Gene3D" id="1.10.287.70">
    <property type="match status" value="1"/>
</dbReference>
<dbReference type="GO" id="GO:0005216">
    <property type="term" value="F:monoatomic ion channel activity"/>
    <property type="evidence" value="ECO:0007669"/>
    <property type="project" value="InterPro"/>
</dbReference>
<feature type="transmembrane region" description="Helical" evidence="2">
    <location>
        <begin position="2194"/>
        <end position="2215"/>
    </location>
</feature>
<dbReference type="PANTHER" id="PTHR13715:SF99">
    <property type="entry name" value="INOSITOL 1,4,5-TRISPHOSPHATE RECEPTOR-LIKE PROTEIN A"/>
    <property type="match status" value="1"/>
</dbReference>
<dbReference type="PANTHER" id="PTHR13715">
    <property type="entry name" value="RYANODINE RECEPTOR AND IP3 RECEPTOR"/>
    <property type="match status" value="1"/>
</dbReference>
<dbReference type="EnsemblMetazoa" id="XM_019999856.1">
    <property type="protein sequence ID" value="XP_019855415.1"/>
    <property type="gene ID" value="LOC109584207"/>
</dbReference>
<feature type="region of interest" description="Disordered" evidence="1">
    <location>
        <begin position="1966"/>
        <end position="1985"/>
    </location>
</feature>
<keyword evidence="2" id="KW-1133">Transmembrane helix</keyword>
<dbReference type="GO" id="GO:0016020">
    <property type="term" value="C:membrane"/>
    <property type="evidence" value="ECO:0007669"/>
    <property type="project" value="UniProtKB-SubCell"/>
</dbReference>
<feature type="transmembrane region" description="Helical" evidence="2">
    <location>
        <begin position="2073"/>
        <end position="2094"/>
    </location>
</feature>
<proteinExistence type="predicted"/>
<organism evidence="4 5">
    <name type="scientific">Amphimedon queenslandica</name>
    <name type="common">Sponge</name>
    <dbReference type="NCBI Taxonomy" id="400682"/>
    <lineage>
        <taxon>Eukaryota</taxon>
        <taxon>Metazoa</taxon>
        <taxon>Porifera</taxon>
        <taxon>Demospongiae</taxon>
        <taxon>Heteroscleromorpha</taxon>
        <taxon>Haplosclerida</taxon>
        <taxon>Niphatidae</taxon>
        <taxon>Amphimedon</taxon>
    </lineage>
</organism>